<evidence type="ECO:0000313" key="2">
    <source>
        <dbReference type="EMBL" id="KAK3885046.1"/>
    </source>
</evidence>
<dbReference type="Gene3D" id="2.60.120.620">
    <property type="entry name" value="q2cbj1_9rhob like domain"/>
    <property type="match status" value="1"/>
</dbReference>
<organism evidence="2 3">
    <name type="scientific">Petrolisthes cinctipes</name>
    <name type="common">Flat porcelain crab</name>
    <dbReference type="NCBI Taxonomy" id="88211"/>
    <lineage>
        <taxon>Eukaryota</taxon>
        <taxon>Metazoa</taxon>
        <taxon>Ecdysozoa</taxon>
        <taxon>Arthropoda</taxon>
        <taxon>Crustacea</taxon>
        <taxon>Multicrustacea</taxon>
        <taxon>Malacostraca</taxon>
        <taxon>Eumalacostraca</taxon>
        <taxon>Eucarida</taxon>
        <taxon>Decapoda</taxon>
        <taxon>Pleocyemata</taxon>
        <taxon>Anomura</taxon>
        <taxon>Galatheoidea</taxon>
        <taxon>Porcellanidae</taxon>
        <taxon>Petrolisthes</taxon>
    </lineage>
</organism>
<evidence type="ECO:0000313" key="3">
    <source>
        <dbReference type="Proteomes" id="UP001286313"/>
    </source>
</evidence>
<protein>
    <submittedName>
        <fullName evidence="2">Uncharacterized protein</fullName>
    </submittedName>
</protein>
<dbReference type="Proteomes" id="UP001286313">
    <property type="component" value="Unassembled WGS sequence"/>
</dbReference>
<dbReference type="InterPro" id="IPR008775">
    <property type="entry name" value="Phytyl_CoA_dOase-like"/>
</dbReference>
<dbReference type="PANTHER" id="PTHR20883:SF51">
    <property type="entry name" value="PHYTANOYL-COA HYDROXYLASE"/>
    <property type="match status" value="1"/>
</dbReference>
<evidence type="ECO:0000256" key="1">
    <source>
        <dbReference type="ARBA" id="ARBA00001962"/>
    </source>
</evidence>
<keyword evidence="3" id="KW-1185">Reference proteome</keyword>
<accession>A0AAE1G4V1</accession>
<dbReference type="SUPFAM" id="SSF51197">
    <property type="entry name" value="Clavaminate synthase-like"/>
    <property type="match status" value="1"/>
</dbReference>
<reference evidence="2" key="1">
    <citation type="submission" date="2023-10" db="EMBL/GenBank/DDBJ databases">
        <title>Genome assemblies of two species of porcelain crab, Petrolisthes cinctipes and Petrolisthes manimaculis (Anomura: Porcellanidae).</title>
        <authorList>
            <person name="Angst P."/>
        </authorList>
    </citation>
    <scope>NUCLEOTIDE SEQUENCE</scope>
    <source>
        <strain evidence="2">PB745_01</strain>
        <tissue evidence="2">Gill</tissue>
    </source>
</reference>
<gene>
    <name evidence="2" type="ORF">Pcinc_010700</name>
</gene>
<comment type="cofactor">
    <cofactor evidence="1">
        <name>Fe cation</name>
        <dbReference type="ChEBI" id="CHEBI:24875"/>
    </cofactor>
</comment>
<name>A0AAE1G4V1_PETCI</name>
<proteinExistence type="predicted"/>
<sequence length="326" mass="36869">MVAVYECVVGVATAAGRQQPHARLASVHQQFSSGGCNCAMASEGPEFSYDAAYWQVTQAMKEAYSTHGYIIVRKMFSTKEVQKVKTALEDPEGVTMHSYGRNDGKDRFNKMVLWNHPGRDITGMLARTQRIAGTAEQMMGGEEIYHYHTKLIMKEAHTGGTFVWHQDYGYWYNNGCMAPEMISVFIPMDDADCENGCLQVLPGSHKFGRIDHLKMGEQQGADPERVEQALKKLKHVYVEMTAGDVLFIHCNLLHTSAANISPRRRWVFIVAFNKRKNEPYKNIQHLHYTPLDKVDDSALLACDVVRELDGKAFLNYNNNKAPHIIH</sequence>
<dbReference type="Pfam" id="PF05721">
    <property type="entry name" value="PhyH"/>
    <property type="match status" value="1"/>
</dbReference>
<comment type="caution">
    <text evidence="2">The sequence shown here is derived from an EMBL/GenBank/DDBJ whole genome shotgun (WGS) entry which is preliminary data.</text>
</comment>
<dbReference type="AlphaFoldDB" id="A0AAE1G4V1"/>
<dbReference type="EMBL" id="JAWQEG010000831">
    <property type="protein sequence ID" value="KAK3885046.1"/>
    <property type="molecule type" value="Genomic_DNA"/>
</dbReference>
<dbReference type="PANTHER" id="PTHR20883">
    <property type="entry name" value="PHYTANOYL-COA DIOXYGENASE DOMAIN CONTAINING 1"/>
    <property type="match status" value="1"/>
</dbReference>